<evidence type="ECO:0008006" key="5">
    <source>
        <dbReference type="Google" id="ProtNLM"/>
    </source>
</evidence>
<dbReference type="RefSeq" id="WP_057625507.1">
    <property type="nucleotide sequence ID" value="NZ_LKHV02000001.1"/>
</dbReference>
<comment type="caution">
    <text evidence="2">The sequence shown here is derived from an EMBL/GenBank/DDBJ whole genome shotgun (WGS) entry which is preliminary data.</text>
</comment>
<dbReference type="Proteomes" id="UP000051494">
    <property type="component" value="Unassembled WGS sequence"/>
</dbReference>
<dbReference type="AlphaFoldDB" id="A0A0Q9YMT4"/>
<dbReference type="STRING" id="437022.CC99x_02422"/>
<gene>
    <name evidence="3" type="ORF">CC99x_002440</name>
    <name evidence="2" type="ORF">CC99x_02422</name>
</gene>
<sequence>MQAVSPTAIFFNKSFATNVVALLCIAASFVINNPASAACLSNIGYFAFSGALTNWLAIYMLFEKIPGLYGSGVIPTQFNQFKAGIKQLMMGEFFDAPHIKANPLAALSQTTVTHFKEQIDYEKIYQSLMQEIQNSSIGAMLSMFGGANALDKLKAPLQEKIKLVLEKLIEDFQSSNAQMNEGTRLAFRDTVESMIDDRLKELTPQHIKQIIQRMIREHLGWLVVWGGVFGGLIGFIKSLI</sequence>
<dbReference type="PANTHER" id="PTHR38568:SF1">
    <property type="entry name" value="DUF445 DOMAIN-CONTAINING PROTEIN"/>
    <property type="match status" value="1"/>
</dbReference>
<dbReference type="PATRIC" id="fig|1590042.3.peg.2481"/>
<organism evidence="2">
    <name type="scientific">Candidatus Berkiella cookevillensis</name>
    <dbReference type="NCBI Taxonomy" id="437022"/>
    <lineage>
        <taxon>Bacteria</taxon>
        <taxon>Pseudomonadati</taxon>
        <taxon>Pseudomonadota</taxon>
        <taxon>Gammaproteobacteria</taxon>
        <taxon>Candidatus Berkiellales</taxon>
        <taxon>Candidatus Berkiellaceae</taxon>
        <taxon>Candidatus Berkiella</taxon>
    </lineage>
</organism>
<proteinExistence type="predicted"/>
<evidence type="ECO:0000313" key="4">
    <source>
        <dbReference type="Proteomes" id="UP000051494"/>
    </source>
</evidence>
<feature type="transmembrane region" description="Helical" evidence="1">
    <location>
        <begin position="43"/>
        <end position="62"/>
    </location>
</feature>
<evidence type="ECO:0000313" key="2">
    <source>
        <dbReference type="EMBL" id="KRG17352.1"/>
    </source>
</evidence>
<dbReference type="EMBL" id="LKHV02000001">
    <property type="protein sequence ID" value="MCS5707758.1"/>
    <property type="molecule type" value="Genomic_DNA"/>
</dbReference>
<dbReference type="PANTHER" id="PTHR38568">
    <property type="entry name" value="DUF445 DOMAIN-CONTAINING PROTEIN-RELATED"/>
    <property type="match status" value="1"/>
</dbReference>
<reference evidence="3" key="3">
    <citation type="submission" date="2021-06" db="EMBL/GenBank/DDBJ databases">
        <title>Genomic Description and Analysis of Intracellular Bacteria, Candidatus Berkiella cookevillensis and Candidatus Berkiella aquae.</title>
        <authorList>
            <person name="Kidane D.T."/>
            <person name="Mehari Y.T."/>
            <person name="Rice F.C."/>
            <person name="Arivett B.A."/>
            <person name="Farone A.L."/>
            <person name="Berk S.G."/>
            <person name="Farone M.B."/>
        </authorList>
    </citation>
    <scope>NUCLEOTIDE SEQUENCE</scope>
    <source>
        <strain evidence="3">CC99</strain>
    </source>
</reference>
<reference evidence="3" key="2">
    <citation type="journal article" date="2016" name="Genome Announc.">
        <title>Draft Genome Sequences of Two Novel Amoeba-Resistant Intranuclear Bacteria, 'Candidatus Berkiella cookevillensis' and 'Candidatus Berkiella aquae'.</title>
        <authorList>
            <person name="Mehari Y.T."/>
            <person name="Arivett B.A."/>
            <person name="Farone A.L."/>
            <person name="Gunderson J.H."/>
            <person name="Farone M.B."/>
        </authorList>
    </citation>
    <scope>NUCLEOTIDE SEQUENCE</scope>
    <source>
        <strain evidence="3">CC99</strain>
    </source>
</reference>
<keyword evidence="1" id="KW-0472">Membrane</keyword>
<keyword evidence="1" id="KW-0812">Transmembrane</keyword>
<dbReference type="EMBL" id="LKHV01000018">
    <property type="protein sequence ID" value="KRG17352.1"/>
    <property type="molecule type" value="Genomic_DNA"/>
</dbReference>
<feature type="transmembrane region" description="Helical" evidence="1">
    <location>
        <begin position="12"/>
        <end position="31"/>
    </location>
</feature>
<evidence type="ECO:0000256" key="1">
    <source>
        <dbReference type="SAM" id="Phobius"/>
    </source>
</evidence>
<protein>
    <recommendedName>
        <fullName evidence="5">DUF445 domain-containing protein</fullName>
    </recommendedName>
</protein>
<dbReference type="OrthoDB" id="5565224at2"/>
<evidence type="ECO:0000313" key="3">
    <source>
        <dbReference type="EMBL" id="MCS5707758.1"/>
    </source>
</evidence>
<reference evidence="2" key="1">
    <citation type="submission" date="2015-09" db="EMBL/GenBank/DDBJ databases">
        <title>Draft Genome Sequences of Two Novel Amoeba-resistant Intranuclear Bacteria, Candidatus Berkiella cookevillensis and Candidatus Berkiella aquae.</title>
        <authorList>
            <person name="Mehari Y.T."/>
            <person name="Arivett B.A."/>
            <person name="Farone A.L."/>
            <person name="Gunderson J.H."/>
            <person name="Farone M.B."/>
        </authorList>
    </citation>
    <scope>NUCLEOTIDE SEQUENCE [LARGE SCALE GENOMIC DNA]</scope>
    <source>
        <strain evidence="2">CC99</strain>
    </source>
</reference>
<name>A0A0Q9YMT4_9GAMM</name>
<keyword evidence="4" id="KW-1185">Reference proteome</keyword>
<feature type="transmembrane region" description="Helical" evidence="1">
    <location>
        <begin position="218"/>
        <end position="236"/>
    </location>
</feature>
<accession>A0A0Q9YMT4</accession>
<keyword evidence="1" id="KW-1133">Transmembrane helix</keyword>